<dbReference type="InterPro" id="IPR029058">
    <property type="entry name" value="AB_hydrolase_fold"/>
</dbReference>
<dbReference type="SUPFAM" id="SSF53474">
    <property type="entry name" value="alpha/beta-Hydrolases"/>
    <property type="match status" value="1"/>
</dbReference>
<keyword evidence="5" id="KW-1185">Reference proteome</keyword>
<evidence type="ECO:0000256" key="1">
    <source>
        <dbReference type="ARBA" id="ARBA00022801"/>
    </source>
</evidence>
<protein>
    <submittedName>
        <fullName evidence="4">Alpha/beta hydrolase</fullName>
    </submittedName>
</protein>
<dbReference type="Proteomes" id="UP000650424">
    <property type="component" value="Unassembled WGS sequence"/>
</dbReference>
<gene>
    <name evidence="4" type="ORF">H8L32_16475</name>
</gene>
<organism evidence="4 5">
    <name type="scientific">Undibacterium hunanense</name>
    <dbReference type="NCBI Taxonomy" id="2762292"/>
    <lineage>
        <taxon>Bacteria</taxon>
        <taxon>Pseudomonadati</taxon>
        <taxon>Pseudomonadota</taxon>
        <taxon>Betaproteobacteria</taxon>
        <taxon>Burkholderiales</taxon>
        <taxon>Oxalobacteraceae</taxon>
        <taxon>Undibacterium</taxon>
    </lineage>
</organism>
<dbReference type="PROSITE" id="PS00708">
    <property type="entry name" value="PRO_ENDOPEP_SER"/>
    <property type="match status" value="1"/>
</dbReference>
<dbReference type="GO" id="GO:0016787">
    <property type="term" value="F:hydrolase activity"/>
    <property type="evidence" value="ECO:0007669"/>
    <property type="project" value="UniProtKB-KW"/>
</dbReference>
<dbReference type="InterPro" id="IPR002471">
    <property type="entry name" value="Pept_S9_AS"/>
</dbReference>
<evidence type="ECO:0000259" key="3">
    <source>
        <dbReference type="Pfam" id="PF02129"/>
    </source>
</evidence>
<proteinExistence type="predicted"/>
<dbReference type="Pfam" id="PF02129">
    <property type="entry name" value="Peptidase_S15"/>
    <property type="match status" value="1"/>
</dbReference>
<evidence type="ECO:0000313" key="4">
    <source>
        <dbReference type="EMBL" id="MBC3919088.1"/>
    </source>
</evidence>
<dbReference type="PANTHER" id="PTHR43265:SF1">
    <property type="entry name" value="ESTERASE ESTD"/>
    <property type="match status" value="1"/>
</dbReference>
<evidence type="ECO:0000256" key="2">
    <source>
        <dbReference type="SAM" id="SignalP"/>
    </source>
</evidence>
<dbReference type="InterPro" id="IPR000383">
    <property type="entry name" value="Xaa-Pro-like_dom"/>
</dbReference>
<dbReference type="RefSeq" id="WP_186948353.1">
    <property type="nucleotide sequence ID" value="NZ_JACOGF010000008.1"/>
</dbReference>
<feature type="signal peptide" evidence="2">
    <location>
        <begin position="1"/>
        <end position="22"/>
    </location>
</feature>
<accession>A0ABR6ZU53</accession>
<reference evidence="4 5" key="1">
    <citation type="submission" date="2020-08" db="EMBL/GenBank/DDBJ databases">
        <title>Novel species isolated from subtropical streams in China.</title>
        <authorList>
            <person name="Lu H."/>
        </authorList>
    </citation>
    <scope>NUCLEOTIDE SEQUENCE [LARGE SCALE GENOMIC DNA]</scope>
    <source>
        <strain evidence="4 5">CY18W</strain>
    </source>
</reference>
<sequence length="461" mass="50178">MKKFLVTCSALLLMSASVPAFAEDPVGDWTGLIEGAIRLNIFVTKTQAGQHEVKVISPDQGNFTIKADKVEAGENFMRFSIAKLNCNYEAKWDETQKAWLGTWTQGQQAKLKLTRLDAKALAAQVKKRPQEEAIAKSPHNYSSTDVSFQNAKARISLAGTLTLPQGKGPFPAVVLVHGSGPNDRDETIFDHKIFLVLADHLSKQGVAVLRYDKRGIAASKGDYKNATTFDFADDAQAAVDYLRTRSEINQDKLGMIGHSEGGLIAPMVAANDPKLKFIVLMAGPGVRSDAVLLEQSRLTGLANGESQAEVEKAQKVSREAYAIMNSGADDKTISERLKAHLDQAEINGDLTKGAGAGQLSRLERPWFRAFIKYDPAPTLAKVKQATLVLNGELDLQVPAKMNLDGIRANMKANKNVVIKELPKLNHLFQTATNGSPAEYGKIEETLSPVALDVMAGWILQQ</sequence>
<name>A0ABR6ZU53_9BURK</name>
<feature type="chain" id="PRO_5047445026" evidence="2">
    <location>
        <begin position="23"/>
        <end position="461"/>
    </location>
</feature>
<dbReference type="PANTHER" id="PTHR43265">
    <property type="entry name" value="ESTERASE ESTD"/>
    <property type="match status" value="1"/>
</dbReference>
<dbReference type="EMBL" id="JACOGF010000008">
    <property type="protein sequence ID" value="MBC3919088.1"/>
    <property type="molecule type" value="Genomic_DNA"/>
</dbReference>
<evidence type="ECO:0000313" key="5">
    <source>
        <dbReference type="Proteomes" id="UP000650424"/>
    </source>
</evidence>
<dbReference type="Gene3D" id="3.40.50.1820">
    <property type="entry name" value="alpha/beta hydrolase"/>
    <property type="match status" value="1"/>
</dbReference>
<keyword evidence="2" id="KW-0732">Signal</keyword>
<feature type="domain" description="Xaa-Pro dipeptidyl-peptidase-like" evidence="3">
    <location>
        <begin position="157"/>
        <end position="394"/>
    </location>
</feature>
<keyword evidence="1 4" id="KW-0378">Hydrolase</keyword>
<dbReference type="InterPro" id="IPR053145">
    <property type="entry name" value="AB_hydrolase_Est10"/>
</dbReference>
<comment type="caution">
    <text evidence="4">The sequence shown here is derived from an EMBL/GenBank/DDBJ whole genome shotgun (WGS) entry which is preliminary data.</text>
</comment>